<evidence type="ECO:0000256" key="1">
    <source>
        <dbReference type="ARBA" id="ARBA00022842"/>
    </source>
</evidence>
<evidence type="ECO:0000259" key="2">
    <source>
        <dbReference type="Pfam" id="PF12804"/>
    </source>
</evidence>
<dbReference type="Gene3D" id="3.90.550.10">
    <property type="entry name" value="Spore Coat Polysaccharide Biosynthesis Protein SpsA, Chain A"/>
    <property type="match status" value="1"/>
</dbReference>
<accession>A0ABV7V822</accession>
<keyword evidence="4" id="KW-1185">Reference proteome</keyword>
<comment type="caution">
    <text evidence="3">The sequence shown here is derived from an EMBL/GenBank/DDBJ whole genome shotgun (WGS) entry which is preliminary data.</text>
</comment>
<gene>
    <name evidence="3" type="ORF">ACFOOT_17515</name>
</gene>
<evidence type="ECO:0000313" key="3">
    <source>
        <dbReference type="EMBL" id="MFC3673223.1"/>
    </source>
</evidence>
<feature type="domain" description="MobA-like NTP transferase" evidence="2">
    <location>
        <begin position="8"/>
        <end position="155"/>
    </location>
</feature>
<dbReference type="InterPro" id="IPR029044">
    <property type="entry name" value="Nucleotide-diphossugar_trans"/>
</dbReference>
<dbReference type="InterPro" id="IPR025877">
    <property type="entry name" value="MobA-like_NTP_Trfase"/>
</dbReference>
<dbReference type="CDD" id="cd04182">
    <property type="entry name" value="GT_2_like_f"/>
    <property type="match status" value="1"/>
</dbReference>
<name>A0ABV7V822_9SPHN</name>
<dbReference type="EMBL" id="JBHRYE010000039">
    <property type="protein sequence ID" value="MFC3673223.1"/>
    <property type="molecule type" value="Genomic_DNA"/>
</dbReference>
<dbReference type="SUPFAM" id="SSF53448">
    <property type="entry name" value="Nucleotide-diphospho-sugar transferases"/>
    <property type="match status" value="1"/>
</dbReference>
<dbReference type="PANTHER" id="PTHR43777">
    <property type="entry name" value="MOLYBDENUM COFACTOR CYTIDYLYLTRANSFERASE"/>
    <property type="match status" value="1"/>
</dbReference>
<reference evidence="4" key="1">
    <citation type="journal article" date="2019" name="Int. J. Syst. Evol. Microbiol.">
        <title>The Global Catalogue of Microorganisms (GCM) 10K type strain sequencing project: providing services to taxonomists for standard genome sequencing and annotation.</title>
        <authorList>
            <consortium name="The Broad Institute Genomics Platform"/>
            <consortium name="The Broad Institute Genome Sequencing Center for Infectious Disease"/>
            <person name="Wu L."/>
            <person name="Ma J."/>
        </authorList>
    </citation>
    <scope>NUCLEOTIDE SEQUENCE [LARGE SCALE GENOMIC DNA]</scope>
    <source>
        <strain evidence="4">KCTC 42224</strain>
    </source>
</reference>
<dbReference type="RefSeq" id="WP_191325290.1">
    <property type="nucleotide sequence ID" value="NZ_BMZP01000016.1"/>
</dbReference>
<dbReference type="PANTHER" id="PTHR43777:SF1">
    <property type="entry name" value="MOLYBDENUM COFACTOR CYTIDYLYLTRANSFERASE"/>
    <property type="match status" value="1"/>
</dbReference>
<protein>
    <submittedName>
        <fullName evidence="3">Nucleotidyltransferase family protein</fullName>
    </submittedName>
</protein>
<dbReference type="Pfam" id="PF12804">
    <property type="entry name" value="NTP_transf_3"/>
    <property type="match status" value="1"/>
</dbReference>
<proteinExistence type="predicted"/>
<keyword evidence="1" id="KW-0460">Magnesium</keyword>
<dbReference type="Proteomes" id="UP001595683">
    <property type="component" value="Unassembled WGS sequence"/>
</dbReference>
<evidence type="ECO:0000313" key="4">
    <source>
        <dbReference type="Proteomes" id="UP001595683"/>
    </source>
</evidence>
<sequence length="188" mass="18918">MSGSVALVLLAAGRGSRFGGGKLAATLAGKPVIAHVAAATHALPLAQRILVAAPDVPGLPGFARVALEPPDAPQSRSLALGLAAVGDAQAVLIALADMPLVPPAHFARMLEAFDGDRLTSVCEGQRLPPALLGRAHFAALGALTGDRGAGALLRDAPTLPLTPDQALDIDTPADLARAERLLVPPTAP</sequence>
<organism evidence="3 4">
    <name type="scientific">Novosphingobium pokkalii</name>
    <dbReference type="NCBI Taxonomy" id="1770194"/>
    <lineage>
        <taxon>Bacteria</taxon>
        <taxon>Pseudomonadati</taxon>
        <taxon>Pseudomonadota</taxon>
        <taxon>Alphaproteobacteria</taxon>
        <taxon>Sphingomonadales</taxon>
        <taxon>Sphingomonadaceae</taxon>
        <taxon>Novosphingobium</taxon>
    </lineage>
</organism>